<evidence type="ECO:0000313" key="3">
    <source>
        <dbReference type="Proteomes" id="UP000770015"/>
    </source>
</evidence>
<protein>
    <submittedName>
        <fullName evidence="2">Uncharacterized protein</fullName>
    </submittedName>
</protein>
<sequence length="144" mass="14620">MKTAGAIIAILAAATGSSAAAIKTQPEARQFGLGLIGGEAISFAQDVIEDARSSASERYRGRRLEEDTGSNACTTAACRSCKNSSLTIAIAEVMGCGLAALVTTIPATLVSGPVGFALEVSGFTLCEAAAVAEYNRSLISCRAN</sequence>
<accession>A0A9P8VI87</accession>
<gene>
    <name evidence="2" type="ORF">F5X68DRAFT_188204</name>
</gene>
<feature type="chain" id="PRO_5040484243" evidence="1">
    <location>
        <begin position="20"/>
        <end position="144"/>
    </location>
</feature>
<name>A0A9P8VI87_9PEZI</name>
<keyword evidence="1" id="KW-0732">Signal</keyword>
<reference evidence="2" key="1">
    <citation type="journal article" date="2021" name="Nat. Commun.">
        <title>Genetic determinants of endophytism in the Arabidopsis root mycobiome.</title>
        <authorList>
            <person name="Mesny F."/>
            <person name="Miyauchi S."/>
            <person name="Thiergart T."/>
            <person name="Pickel B."/>
            <person name="Atanasova L."/>
            <person name="Karlsson M."/>
            <person name="Huettel B."/>
            <person name="Barry K.W."/>
            <person name="Haridas S."/>
            <person name="Chen C."/>
            <person name="Bauer D."/>
            <person name="Andreopoulos W."/>
            <person name="Pangilinan J."/>
            <person name="LaButti K."/>
            <person name="Riley R."/>
            <person name="Lipzen A."/>
            <person name="Clum A."/>
            <person name="Drula E."/>
            <person name="Henrissat B."/>
            <person name="Kohler A."/>
            <person name="Grigoriev I.V."/>
            <person name="Martin F.M."/>
            <person name="Hacquard S."/>
        </authorList>
    </citation>
    <scope>NUCLEOTIDE SEQUENCE</scope>
    <source>
        <strain evidence="2">MPI-SDFR-AT-0117</strain>
    </source>
</reference>
<proteinExistence type="predicted"/>
<dbReference type="OrthoDB" id="5212124at2759"/>
<dbReference type="Proteomes" id="UP000770015">
    <property type="component" value="Unassembled WGS sequence"/>
</dbReference>
<evidence type="ECO:0000313" key="2">
    <source>
        <dbReference type="EMBL" id="KAH6692545.1"/>
    </source>
</evidence>
<evidence type="ECO:0000256" key="1">
    <source>
        <dbReference type="SAM" id="SignalP"/>
    </source>
</evidence>
<dbReference type="EMBL" id="JAGSXJ010000004">
    <property type="protein sequence ID" value="KAH6692545.1"/>
    <property type="molecule type" value="Genomic_DNA"/>
</dbReference>
<keyword evidence="3" id="KW-1185">Reference proteome</keyword>
<organism evidence="2 3">
    <name type="scientific">Plectosphaerella plurivora</name>
    <dbReference type="NCBI Taxonomy" id="936078"/>
    <lineage>
        <taxon>Eukaryota</taxon>
        <taxon>Fungi</taxon>
        <taxon>Dikarya</taxon>
        <taxon>Ascomycota</taxon>
        <taxon>Pezizomycotina</taxon>
        <taxon>Sordariomycetes</taxon>
        <taxon>Hypocreomycetidae</taxon>
        <taxon>Glomerellales</taxon>
        <taxon>Plectosphaerellaceae</taxon>
        <taxon>Plectosphaerella</taxon>
    </lineage>
</organism>
<feature type="signal peptide" evidence="1">
    <location>
        <begin position="1"/>
        <end position="19"/>
    </location>
</feature>
<comment type="caution">
    <text evidence="2">The sequence shown here is derived from an EMBL/GenBank/DDBJ whole genome shotgun (WGS) entry which is preliminary data.</text>
</comment>
<dbReference type="AlphaFoldDB" id="A0A9P8VI87"/>